<dbReference type="Proteomes" id="UP000325081">
    <property type="component" value="Unassembled WGS sequence"/>
</dbReference>
<keyword evidence="1" id="KW-0808">Transferase</keyword>
<comment type="caution">
    <text evidence="1">The sequence shown here is derived from an EMBL/GenBank/DDBJ whole genome shotgun (WGS) entry which is preliminary data.</text>
</comment>
<keyword evidence="2" id="KW-1185">Reference proteome</keyword>
<dbReference type="GO" id="GO:0016740">
    <property type="term" value="F:transferase activity"/>
    <property type="evidence" value="ECO:0007669"/>
    <property type="project" value="UniProtKB-KW"/>
</dbReference>
<gene>
    <name evidence="1" type="ORF">STAS_05747</name>
</gene>
<name>A0A5A7PBR3_STRAF</name>
<protein>
    <submittedName>
        <fullName evidence="1">Phosphotransferases</fullName>
    </submittedName>
</protein>
<sequence length="180" mass="20400">MRQDLKLCFSVQDFRLVSRGRMGITRMTLHTSTTTAPPHISAISTITSSLVRPTKPTTTTARPTSSTTPILFHHALYNCYADDKHLRLAKRYNKIHAYKDTREKKHNKKPFELEYLPAKVILAAELRVLQATKLLEAVLITLGPPQRPSALSVKLEVQRQQVVQIAEADQELQVEVPSYQ</sequence>
<evidence type="ECO:0000313" key="1">
    <source>
        <dbReference type="EMBL" id="GER29847.1"/>
    </source>
</evidence>
<dbReference type="EMBL" id="BKCP01004294">
    <property type="protein sequence ID" value="GER29847.1"/>
    <property type="molecule type" value="Genomic_DNA"/>
</dbReference>
<evidence type="ECO:0000313" key="2">
    <source>
        <dbReference type="Proteomes" id="UP000325081"/>
    </source>
</evidence>
<reference evidence="2" key="1">
    <citation type="journal article" date="2019" name="Curr. Biol.">
        <title>Genome Sequence of Striga asiatica Provides Insight into the Evolution of Plant Parasitism.</title>
        <authorList>
            <person name="Yoshida S."/>
            <person name="Kim S."/>
            <person name="Wafula E.K."/>
            <person name="Tanskanen J."/>
            <person name="Kim Y.M."/>
            <person name="Honaas L."/>
            <person name="Yang Z."/>
            <person name="Spallek T."/>
            <person name="Conn C.E."/>
            <person name="Ichihashi Y."/>
            <person name="Cheong K."/>
            <person name="Cui S."/>
            <person name="Der J.P."/>
            <person name="Gundlach H."/>
            <person name="Jiao Y."/>
            <person name="Hori C."/>
            <person name="Ishida J.K."/>
            <person name="Kasahara H."/>
            <person name="Kiba T."/>
            <person name="Kim M.S."/>
            <person name="Koo N."/>
            <person name="Laohavisit A."/>
            <person name="Lee Y.H."/>
            <person name="Lumba S."/>
            <person name="McCourt P."/>
            <person name="Mortimer J.C."/>
            <person name="Mutuku J.M."/>
            <person name="Nomura T."/>
            <person name="Sasaki-Sekimoto Y."/>
            <person name="Seto Y."/>
            <person name="Wang Y."/>
            <person name="Wakatake T."/>
            <person name="Sakakibara H."/>
            <person name="Demura T."/>
            <person name="Yamaguchi S."/>
            <person name="Yoneyama K."/>
            <person name="Manabe R.I."/>
            <person name="Nelson D.C."/>
            <person name="Schulman A.H."/>
            <person name="Timko M.P."/>
            <person name="dePamphilis C.W."/>
            <person name="Choi D."/>
            <person name="Shirasu K."/>
        </authorList>
    </citation>
    <scope>NUCLEOTIDE SEQUENCE [LARGE SCALE GENOMIC DNA]</scope>
    <source>
        <strain evidence="2">cv. UVA1</strain>
    </source>
</reference>
<dbReference type="AlphaFoldDB" id="A0A5A7PBR3"/>
<accession>A0A5A7PBR3</accession>
<proteinExistence type="predicted"/>
<organism evidence="1 2">
    <name type="scientific">Striga asiatica</name>
    <name type="common">Asiatic witchweed</name>
    <name type="synonym">Buchnera asiatica</name>
    <dbReference type="NCBI Taxonomy" id="4170"/>
    <lineage>
        <taxon>Eukaryota</taxon>
        <taxon>Viridiplantae</taxon>
        <taxon>Streptophyta</taxon>
        <taxon>Embryophyta</taxon>
        <taxon>Tracheophyta</taxon>
        <taxon>Spermatophyta</taxon>
        <taxon>Magnoliopsida</taxon>
        <taxon>eudicotyledons</taxon>
        <taxon>Gunneridae</taxon>
        <taxon>Pentapetalae</taxon>
        <taxon>asterids</taxon>
        <taxon>lamiids</taxon>
        <taxon>Lamiales</taxon>
        <taxon>Orobanchaceae</taxon>
        <taxon>Buchnereae</taxon>
        <taxon>Striga</taxon>
    </lineage>
</organism>
<dbReference type="OrthoDB" id="21539at2759"/>